<accession>A0ABY4HNE6</accession>
<feature type="transmembrane region" description="Helical" evidence="1">
    <location>
        <begin position="179"/>
        <end position="199"/>
    </location>
</feature>
<dbReference type="RefSeq" id="WP_246915780.1">
    <property type="nucleotide sequence ID" value="NZ_CP090145.1"/>
</dbReference>
<dbReference type="InterPro" id="IPR007349">
    <property type="entry name" value="DUF418"/>
</dbReference>
<feature type="domain" description="DUF418" evidence="2">
    <location>
        <begin position="205"/>
        <end position="358"/>
    </location>
</feature>
<dbReference type="Proteomes" id="UP000830454">
    <property type="component" value="Chromosome"/>
</dbReference>
<evidence type="ECO:0000256" key="1">
    <source>
        <dbReference type="SAM" id="Phobius"/>
    </source>
</evidence>
<feature type="transmembrane region" description="Helical" evidence="1">
    <location>
        <begin position="147"/>
        <end position="167"/>
    </location>
</feature>
<organism evidence="3 4">
    <name type="scientific">Flavobacterium sediminilitoris</name>
    <dbReference type="NCBI Taxonomy" id="2024526"/>
    <lineage>
        <taxon>Bacteria</taxon>
        <taxon>Pseudomonadati</taxon>
        <taxon>Bacteroidota</taxon>
        <taxon>Flavobacteriia</taxon>
        <taxon>Flavobacteriales</taxon>
        <taxon>Flavobacteriaceae</taxon>
        <taxon>Flavobacterium</taxon>
    </lineage>
</organism>
<sequence length="365" mass="41686">MTKDNQQIVQPSERIYILDILRGFAVFGILAVNIMAFSLPNHDFSQMIINSESPKWYDQLALWFNEYFTEGKFYIIFSFLFGLGFSVQLSRAEAKGSNILSFYPRRLLILLGFGILHSFFWWGDVLRIYALLGFVLLAFRKLSNQWLLVLAALCFVLSGLVTAFPAVFGEGSGAPSDSILKSILFGLTHMGPFVMGMFFLGRIAGQIKVFEKLRQYKDLLPKIIIFGLIISVGLRVIVSVFTTKPGGIETHLKGLSDMALAAVYVSALSLLSLRENMAKYLNPMGYVGRMALTNYIVQTIICVGFFRIFDLEGKVNAGLLLLMTLMIYGFQLLYSRWWLRRFKYGPMEWFWRSFTYGKMQSFRLK</sequence>
<feature type="transmembrane region" description="Helical" evidence="1">
    <location>
        <begin position="102"/>
        <end position="120"/>
    </location>
</feature>
<dbReference type="InterPro" id="IPR052529">
    <property type="entry name" value="Bact_Transport_Assoc"/>
</dbReference>
<dbReference type="EMBL" id="CP090145">
    <property type="protein sequence ID" value="UOX33024.1"/>
    <property type="molecule type" value="Genomic_DNA"/>
</dbReference>
<keyword evidence="1" id="KW-1133">Transmembrane helix</keyword>
<dbReference type="Pfam" id="PF04235">
    <property type="entry name" value="DUF418"/>
    <property type="match status" value="1"/>
</dbReference>
<keyword evidence="1" id="KW-0472">Membrane</keyword>
<feature type="transmembrane region" description="Helical" evidence="1">
    <location>
        <begin position="286"/>
        <end position="309"/>
    </location>
</feature>
<keyword evidence="4" id="KW-1185">Reference proteome</keyword>
<feature type="transmembrane region" description="Helical" evidence="1">
    <location>
        <begin position="20"/>
        <end position="39"/>
    </location>
</feature>
<dbReference type="PANTHER" id="PTHR30590">
    <property type="entry name" value="INNER MEMBRANE PROTEIN"/>
    <property type="match status" value="1"/>
</dbReference>
<reference evidence="3" key="2">
    <citation type="submission" date="2022-04" db="EMBL/GenBank/DDBJ databases">
        <title>Complete Genome Sequence of Flavobacterium sediminilitoris YSM-43, Isolated from a Tidal Sediment.</title>
        <authorList>
            <person name="Lee P.A."/>
        </authorList>
    </citation>
    <scope>NUCLEOTIDE SEQUENCE</scope>
    <source>
        <strain evidence="3">YSM-43</strain>
    </source>
</reference>
<dbReference type="PANTHER" id="PTHR30590:SF2">
    <property type="entry name" value="INNER MEMBRANE PROTEIN"/>
    <property type="match status" value="1"/>
</dbReference>
<feature type="transmembrane region" description="Helical" evidence="1">
    <location>
        <begin position="258"/>
        <end position="274"/>
    </location>
</feature>
<reference evidence="3" key="1">
    <citation type="submission" date="2021-12" db="EMBL/GenBank/DDBJ databases">
        <authorList>
            <person name="Cha I.-T."/>
            <person name="Lee K.-E."/>
            <person name="Park S.-J."/>
        </authorList>
    </citation>
    <scope>NUCLEOTIDE SEQUENCE</scope>
    <source>
        <strain evidence="3">YSM-43</strain>
    </source>
</reference>
<keyword evidence="1" id="KW-0812">Transmembrane</keyword>
<feature type="transmembrane region" description="Helical" evidence="1">
    <location>
        <begin position="219"/>
        <end position="238"/>
    </location>
</feature>
<gene>
    <name evidence="3" type="ORF">LXD69_13375</name>
</gene>
<name>A0ABY4HNE6_9FLAO</name>
<evidence type="ECO:0000259" key="2">
    <source>
        <dbReference type="Pfam" id="PF04235"/>
    </source>
</evidence>
<evidence type="ECO:0000313" key="3">
    <source>
        <dbReference type="EMBL" id="UOX33024.1"/>
    </source>
</evidence>
<evidence type="ECO:0000313" key="4">
    <source>
        <dbReference type="Proteomes" id="UP000830454"/>
    </source>
</evidence>
<protein>
    <submittedName>
        <fullName evidence="3">DUF418 domain-containing protein</fullName>
    </submittedName>
</protein>
<feature type="transmembrane region" description="Helical" evidence="1">
    <location>
        <begin position="73"/>
        <end position="90"/>
    </location>
</feature>
<proteinExistence type="predicted"/>
<feature type="transmembrane region" description="Helical" evidence="1">
    <location>
        <begin position="126"/>
        <end position="142"/>
    </location>
</feature>
<feature type="transmembrane region" description="Helical" evidence="1">
    <location>
        <begin position="315"/>
        <end position="334"/>
    </location>
</feature>